<evidence type="ECO:0000313" key="1">
    <source>
        <dbReference type="EMBL" id="KUM46387.1"/>
    </source>
</evidence>
<name>A0A117NG81_PICGL</name>
<protein>
    <submittedName>
        <fullName evidence="1">Uncharacterized protein</fullName>
    </submittedName>
</protein>
<sequence>MLVLPDSSGRAQDTIQSYLLLEKEHEEPFFSFSACYPPIDTQPY</sequence>
<keyword evidence="1" id="KW-0496">Mitochondrion</keyword>
<proteinExistence type="predicted"/>
<comment type="caution">
    <text evidence="1">The sequence shown here is derived from an EMBL/GenBank/DDBJ whole genome shotgun (WGS) entry which is preliminary data.</text>
</comment>
<gene>
    <name evidence="1" type="ORF">ABT39_MTgene1486</name>
</gene>
<reference evidence="1" key="1">
    <citation type="journal article" date="2015" name="Genome Biol. Evol.">
        <title>Organellar Genomes of White Spruce (Picea glauca): Assembly and Annotation.</title>
        <authorList>
            <person name="Jackman S.D."/>
            <person name="Warren R.L."/>
            <person name="Gibb E.A."/>
            <person name="Vandervalk B.P."/>
            <person name="Mohamadi H."/>
            <person name="Chu J."/>
            <person name="Raymond A."/>
            <person name="Pleasance S."/>
            <person name="Coope R."/>
            <person name="Wildung M.R."/>
            <person name="Ritland C.E."/>
            <person name="Bousquet J."/>
            <person name="Jones S.J."/>
            <person name="Bohlmann J."/>
            <person name="Birol I."/>
        </authorList>
    </citation>
    <scope>NUCLEOTIDE SEQUENCE [LARGE SCALE GENOMIC DNA]</scope>
    <source>
        <tissue evidence="1">Flushing bud</tissue>
    </source>
</reference>
<dbReference type="EMBL" id="LKAM01000011">
    <property type="protein sequence ID" value="KUM46387.1"/>
    <property type="molecule type" value="Genomic_DNA"/>
</dbReference>
<dbReference type="AlphaFoldDB" id="A0A117NG81"/>
<geneLocation type="mitochondrion" evidence="1"/>
<accession>A0A117NG81</accession>
<organism evidence="1">
    <name type="scientific">Picea glauca</name>
    <name type="common">White spruce</name>
    <name type="synonym">Pinus glauca</name>
    <dbReference type="NCBI Taxonomy" id="3330"/>
    <lineage>
        <taxon>Eukaryota</taxon>
        <taxon>Viridiplantae</taxon>
        <taxon>Streptophyta</taxon>
        <taxon>Embryophyta</taxon>
        <taxon>Tracheophyta</taxon>
        <taxon>Spermatophyta</taxon>
        <taxon>Pinopsida</taxon>
        <taxon>Pinidae</taxon>
        <taxon>Conifers I</taxon>
        <taxon>Pinales</taxon>
        <taxon>Pinaceae</taxon>
        <taxon>Picea</taxon>
    </lineage>
</organism>